<organism evidence="1 2">
    <name type="scientific">Pistacia integerrima</name>
    <dbReference type="NCBI Taxonomy" id="434235"/>
    <lineage>
        <taxon>Eukaryota</taxon>
        <taxon>Viridiplantae</taxon>
        <taxon>Streptophyta</taxon>
        <taxon>Embryophyta</taxon>
        <taxon>Tracheophyta</taxon>
        <taxon>Spermatophyta</taxon>
        <taxon>Magnoliopsida</taxon>
        <taxon>eudicotyledons</taxon>
        <taxon>Gunneridae</taxon>
        <taxon>Pentapetalae</taxon>
        <taxon>rosids</taxon>
        <taxon>malvids</taxon>
        <taxon>Sapindales</taxon>
        <taxon>Anacardiaceae</taxon>
        <taxon>Pistacia</taxon>
    </lineage>
</organism>
<name>A0ACC0YCS6_9ROSI</name>
<reference evidence="2" key="1">
    <citation type="journal article" date="2023" name="G3 (Bethesda)">
        <title>Genome assembly and association tests identify interacting loci associated with vigor, precocity, and sex in interspecific pistachio rootstocks.</title>
        <authorList>
            <person name="Palmer W."/>
            <person name="Jacygrad E."/>
            <person name="Sagayaradj S."/>
            <person name="Cavanaugh K."/>
            <person name="Han R."/>
            <person name="Bertier L."/>
            <person name="Beede B."/>
            <person name="Kafkas S."/>
            <person name="Golino D."/>
            <person name="Preece J."/>
            <person name="Michelmore R."/>
        </authorList>
    </citation>
    <scope>NUCLEOTIDE SEQUENCE [LARGE SCALE GENOMIC DNA]</scope>
</reference>
<dbReference type="EMBL" id="CM047742">
    <property type="protein sequence ID" value="KAJ0034641.1"/>
    <property type="molecule type" value="Genomic_DNA"/>
</dbReference>
<evidence type="ECO:0000313" key="2">
    <source>
        <dbReference type="Proteomes" id="UP001163603"/>
    </source>
</evidence>
<gene>
    <name evidence="1" type="ORF">Pint_26040</name>
</gene>
<comment type="caution">
    <text evidence="1">The sequence shown here is derived from an EMBL/GenBank/DDBJ whole genome shotgun (WGS) entry which is preliminary data.</text>
</comment>
<keyword evidence="2" id="KW-1185">Reference proteome</keyword>
<evidence type="ECO:0000313" key="1">
    <source>
        <dbReference type="EMBL" id="KAJ0034641.1"/>
    </source>
</evidence>
<accession>A0ACC0YCS6</accession>
<dbReference type="Proteomes" id="UP001163603">
    <property type="component" value="Chromosome 7"/>
</dbReference>
<proteinExistence type="predicted"/>
<protein>
    <submittedName>
        <fullName evidence="1">Uncharacterized protein</fullName>
    </submittedName>
</protein>
<sequence>MEEKEDLKSVLPYLPLMVRSTTLFWPSKVVEALKSMAKGPEHSRVNSGEVLSVAICDIRSSLSLFEPLAPFALDGYTLFFDDVILSLLKNDQCFS</sequence>